<feature type="compositionally biased region" description="Low complexity" evidence="11">
    <location>
        <begin position="19"/>
        <end position="28"/>
    </location>
</feature>
<evidence type="ECO:0000256" key="6">
    <source>
        <dbReference type="ARBA" id="ARBA00022801"/>
    </source>
</evidence>
<evidence type="ECO:0000313" key="13">
    <source>
        <dbReference type="EMBL" id="PEH88790.1"/>
    </source>
</evidence>
<feature type="binding site" evidence="10">
    <location>
        <position position="65"/>
    </location>
    <ligand>
        <name>Mn(2+)</name>
        <dbReference type="ChEBI" id="CHEBI:29035"/>
        <label>1</label>
    </ligand>
</feature>
<feature type="binding site" evidence="10">
    <location>
        <position position="67"/>
    </location>
    <ligand>
        <name>Mn(2+)</name>
        <dbReference type="ChEBI" id="CHEBI:29035"/>
        <label>1</label>
    </ligand>
</feature>
<keyword evidence="3 10" id="KW-0997">Cell inner membrane</keyword>
<evidence type="ECO:0000256" key="1">
    <source>
        <dbReference type="ARBA" id="ARBA00022475"/>
    </source>
</evidence>
<evidence type="ECO:0000256" key="5">
    <source>
        <dbReference type="ARBA" id="ARBA00022723"/>
    </source>
</evidence>
<dbReference type="InterPro" id="IPR010138">
    <property type="entry name" value="UDP-diacylglucosamine_Hdrlase"/>
</dbReference>
<feature type="binding site" evidence="10">
    <location>
        <position position="221"/>
    </location>
    <ligand>
        <name>substrate</name>
    </ligand>
</feature>
<keyword evidence="2 10" id="KW-0444">Lipid biosynthesis</keyword>
<evidence type="ECO:0000256" key="8">
    <source>
        <dbReference type="ARBA" id="ARBA00023136"/>
    </source>
</evidence>
<dbReference type="Pfam" id="PF00149">
    <property type="entry name" value="Metallophos"/>
    <property type="match status" value="1"/>
</dbReference>
<comment type="pathway">
    <text evidence="10">Glycolipid biosynthesis; lipid IV(A) biosynthesis; lipid IV(A) from (3R)-3-hydroxytetradecanoyl-[acyl-carrier-protein] and UDP-N-acetyl-alpha-D-glucosamine: step 4/6.</text>
</comment>
<evidence type="ECO:0000256" key="11">
    <source>
        <dbReference type="SAM" id="MobiDB-lite"/>
    </source>
</evidence>
<dbReference type="GO" id="GO:0009245">
    <property type="term" value="P:lipid A biosynthetic process"/>
    <property type="evidence" value="ECO:0007669"/>
    <property type="project" value="UniProtKB-UniRule"/>
</dbReference>
<gene>
    <name evidence="10" type="primary">lpxH</name>
    <name evidence="13" type="ORF">CRM82_09430</name>
</gene>
<name>A0A2A7UU26_COMTR</name>
<dbReference type="PANTHER" id="PTHR34990:SF1">
    <property type="entry name" value="UDP-2,3-DIACYLGLUCOSAMINE HYDROLASE"/>
    <property type="match status" value="1"/>
</dbReference>
<dbReference type="GO" id="GO:0030145">
    <property type="term" value="F:manganese ion binding"/>
    <property type="evidence" value="ECO:0007669"/>
    <property type="project" value="UniProtKB-UniRule"/>
</dbReference>
<keyword evidence="8 10" id="KW-0472">Membrane</keyword>
<evidence type="ECO:0000256" key="7">
    <source>
        <dbReference type="ARBA" id="ARBA00023098"/>
    </source>
</evidence>
<dbReference type="GO" id="GO:0008758">
    <property type="term" value="F:UDP-2,3-diacylglucosamine hydrolase activity"/>
    <property type="evidence" value="ECO:0007669"/>
    <property type="project" value="UniProtKB-UniRule"/>
</dbReference>
<proteinExistence type="inferred from homology"/>
<dbReference type="UniPathway" id="UPA00359">
    <property type="reaction ID" value="UER00480"/>
</dbReference>
<dbReference type="EC" id="3.6.1.54" evidence="10"/>
<evidence type="ECO:0000256" key="9">
    <source>
        <dbReference type="ARBA" id="ARBA00023211"/>
    </source>
</evidence>
<keyword evidence="14" id="KW-1185">Reference proteome</keyword>
<organism evidence="13 14">
    <name type="scientific">Comamonas terrigena</name>
    <dbReference type="NCBI Taxonomy" id="32013"/>
    <lineage>
        <taxon>Bacteria</taxon>
        <taxon>Pseudomonadati</taxon>
        <taxon>Pseudomonadota</taxon>
        <taxon>Betaproteobacteria</taxon>
        <taxon>Burkholderiales</taxon>
        <taxon>Comamonadaceae</taxon>
        <taxon>Comamonas</taxon>
    </lineage>
</organism>
<evidence type="ECO:0000313" key="14">
    <source>
        <dbReference type="Proteomes" id="UP000220246"/>
    </source>
</evidence>
<evidence type="ECO:0000256" key="4">
    <source>
        <dbReference type="ARBA" id="ARBA00022556"/>
    </source>
</evidence>
<comment type="cofactor">
    <cofactor evidence="10">
        <name>Mn(2+)</name>
        <dbReference type="ChEBI" id="CHEBI:29035"/>
    </cofactor>
    <text evidence="10">Binds 2 Mn(2+) ions per subunit in a binuclear metal center.</text>
</comment>
<dbReference type="SUPFAM" id="SSF56300">
    <property type="entry name" value="Metallo-dependent phosphatases"/>
    <property type="match status" value="1"/>
</dbReference>
<comment type="similarity">
    <text evidence="10">Belongs to the LpxH family.</text>
</comment>
<evidence type="ECO:0000259" key="12">
    <source>
        <dbReference type="Pfam" id="PF00149"/>
    </source>
</evidence>
<comment type="caution">
    <text evidence="13">The sequence shown here is derived from an EMBL/GenBank/DDBJ whole genome shotgun (WGS) entry which is preliminary data.</text>
</comment>
<keyword evidence="7 10" id="KW-0443">Lipid metabolism</keyword>
<feature type="binding site" evidence="10">
    <location>
        <position position="251"/>
    </location>
    <ligand>
        <name>Mn(2+)</name>
        <dbReference type="ChEBI" id="CHEBI:29035"/>
        <label>2</label>
    </ligand>
</feature>
<dbReference type="HAMAP" id="MF_00575">
    <property type="entry name" value="LpxH"/>
    <property type="match status" value="1"/>
</dbReference>
<feature type="binding site" evidence="10">
    <location>
        <position position="179"/>
    </location>
    <ligand>
        <name>substrate</name>
    </ligand>
</feature>
<comment type="function">
    <text evidence="10">Hydrolyzes the pyrophosphate bond of UDP-2,3-diacylglucosamine to yield 2,3-diacylglucosamine 1-phosphate (lipid X) and UMP by catalyzing the attack of water at the alpha-P atom. Involved in the biosynthesis of lipid A, a phosphorylated glycolipid that anchors the lipopolysaccharide to the outer membrane of the cell.</text>
</comment>
<dbReference type="InterPro" id="IPR043461">
    <property type="entry name" value="LpxH-like"/>
</dbReference>
<comment type="caution">
    <text evidence="10">Lacks conserved residue(s) required for the propagation of feature annotation.</text>
</comment>
<dbReference type="InterPro" id="IPR004843">
    <property type="entry name" value="Calcineurin-like_PHP"/>
</dbReference>
<comment type="catalytic activity">
    <reaction evidence="10">
        <text>UDP-2-N,3-O-bis[(3R)-3-hydroxytetradecanoyl]-alpha-D-glucosamine + H2O = 2-N,3-O-bis[(3R)-3-hydroxytetradecanoyl]-alpha-D-glucosaminyl 1-phosphate + UMP + 2 H(+)</text>
        <dbReference type="Rhea" id="RHEA:25213"/>
        <dbReference type="ChEBI" id="CHEBI:15377"/>
        <dbReference type="ChEBI" id="CHEBI:15378"/>
        <dbReference type="ChEBI" id="CHEBI:57865"/>
        <dbReference type="ChEBI" id="CHEBI:57957"/>
        <dbReference type="ChEBI" id="CHEBI:78847"/>
        <dbReference type="EC" id="3.6.1.54"/>
    </reaction>
</comment>
<feature type="binding site" evidence="10">
    <location>
        <position position="171"/>
    </location>
    <ligand>
        <name>Mn(2+)</name>
        <dbReference type="ChEBI" id="CHEBI:29035"/>
        <label>2</label>
    </ligand>
</feature>
<dbReference type="InterPro" id="IPR029052">
    <property type="entry name" value="Metallo-depent_PP-like"/>
</dbReference>
<feature type="binding site" evidence="10">
    <location>
        <position position="96"/>
    </location>
    <ligand>
        <name>Mn(2+)</name>
        <dbReference type="ChEBI" id="CHEBI:29035"/>
        <label>1</label>
    </ligand>
</feature>
<accession>A0A2A7UU26</accession>
<dbReference type="NCBIfam" id="NF003743">
    <property type="entry name" value="PRK05340.1"/>
    <property type="match status" value="1"/>
</dbReference>
<dbReference type="OrthoDB" id="9783283at2"/>
<feature type="binding site" evidence="10">
    <location>
        <position position="136"/>
    </location>
    <ligand>
        <name>Mn(2+)</name>
        <dbReference type="ChEBI" id="CHEBI:29035"/>
        <label>2</label>
    </ligand>
</feature>
<keyword evidence="6 10" id="KW-0378">Hydrolase</keyword>
<keyword evidence="4 10" id="KW-0441">Lipid A biosynthesis</keyword>
<dbReference type="Gene3D" id="3.60.21.10">
    <property type="match status" value="1"/>
</dbReference>
<feature type="binding site" evidence="10">
    <location>
        <position position="251"/>
    </location>
    <ligand>
        <name>substrate</name>
    </ligand>
</feature>
<evidence type="ECO:0000256" key="3">
    <source>
        <dbReference type="ARBA" id="ARBA00022519"/>
    </source>
</evidence>
<feature type="domain" description="Calcineurin-like phosphoesterase" evidence="12">
    <location>
        <begin position="59"/>
        <end position="255"/>
    </location>
</feature>
<sequence>MGGQPVLRDGPCGLPRTWAPPAAQAGAQRPESLILRVSSDPRTTVPPVAQLQAAPTWRTVDVISDLHLQPSEPQTVQAWRDYLAHTPADAVFLLGDLFEVWVGDDALDEPGSFEAECAAILQQAAAQRPLFFMVGNRDFLAGDLLMQRTGMTALADPTVLVWGERRILLSHGDALCLDDVEYQQFRTLSRSAAWQQQVLAQPLAVRRAIGKSARTESEQRKQAGAPYADTDAQMTATWMDAAQAHWLVHGHTHQPADHALDGHRWRIVTSDWHIDADTQRSEVLRLTPAGWQRLSPQAACAG</sequence>
<keyword evidence="5 10" id="KW-0479">Metal-binding</keyword>
<feature type="binding site" evidence="10">
    <location>
        <position position="217"/>
    </location>
    <ligand>
        <name>substrate</name>
    </ligand>
</feature>
<feature type="region of interest" description="Disordered" evidence="11">
    <location>
        <begin position="1"/>
        <end position="29"/>
    </location>
</feature>
<dbReference type="STRING" id="1219032.GCA_001515545_02711"/>
<dbReference type="AlphaFoldDB" id="A0A2A7UU26"/>
<feature type="binding site" evidence="10">
    <location>
        <position position="253"/>
    </location>
    <ligand>
        <name>Mn(2+)</name>
        <dbReference type="ChEBI" id="CHEBI:29035"/>
        <label>1</label>
    </ligand>
</feature>
<dbReference type="Proteomes" id="UP000220246">
    <property type="component" value="Unassembled WGS sequence"/>
</dbReference>
<keyword evidence="9 10" id="KW-0464">Manganese</keyword>
<dbReference type="GO" id="GO:0005737">
    <property type="term" value="C:cytoplasm"/>
    <property type="evidence" value="ECO:0007669"/>
    <property type="project" value="InterPro"/>
</dbReference>
<dbReference type="GO" id="GO:0019897">
    <property type="term" value="C:extrinsic component of plasma membrane"/>
    <property type="evidence" value="ECO:0007669"/>
    <property type="project" value="UniProtKB-UniRule"/>
</dbReference>
<dbReference type="PANTHER" id="PTHR34990">
    <property type="entry name" value="UDP-2,3-DIACYLGLUCOSAMINE HYDROLASE-RELATED"/>
    <property type="match status" value="1"/>
</dbReference>
<evidence type="ECO:0000256" key="2">
    <source>
        <dbReference type="ARBA" id="ARBA00022516"/>
    </source>
</evidence>
<comment type="subcellular location">
    <subcellularLocation>
        <location evidence="10">Cell inner membrane</location>
        <topology evidence="10">Peripheral membrane protein</topology>
        <orientation evidence="10">Cytoplasmic side</orientation>
    </subcellularLocation>
</comment>
<protein>
    <recommendedName>
        <fullName evidence="10">UDP-2,3-diacylglucosamine hydrolase</fullName>
        <ecNumber evidence="10">3.6.1.54</ecNumber>
    </recommendedName>
    <alternativeName>
        <fullName evidence="10">UDP-2,3-diacylglucosamine diphosphatase</fullName>
    </alternativeName>
</protein>
<dbReference type="EMBL" id="PDEA01000001">
    <property type="protein sequence ID" value="PEH88790.1"/>
    <property type="molecule type" value="Genomic_DNA"/>
</dbReference>
<reference evidence="14" key="1">
    <citation type="submission" date="2017-09" db="EMBL/GenBank/DDBJ databases">
        <title>FDA dAtabase for Regulatory Grade micrObial Sequences (FDA-ARGOS): Supporting development and validation of Infectious Disease Dx tests.</title>
        <authorList>
            <person name="Minogue T."/>
            <person name="Wolcott M."/>
            <person name="Wasieloski L."/>
            <person name="Aguilar W."/>
            <person name="Moore D."/>
            <person name="Tallon L."/>
            <person name="Sadzewicz L."/>
            <person name="Ott S."/>
            <person name="Zhao X."/>
            <person name="Nagaraj S."/>
            <person name="Vavikolanu K."/>
            <person name="Aluvathingal J."/>
            <person name="Nadendla S."/>
            <person name="Sichtig H."/>
        </authorList>
    </citation>
    <scope>NUCLEOTIDE SEQUENCE [LARGE SCALE GENOMIC DNA]</scope>
    <source>
        <strain evidence="14">FDAARGOS_394</strain>
    </source>
</reference>
<evidence type="ECO:0000256" key="10">
    <source>
        <dbReference type="HAMAP-Rule" id="MF_00575"/>
    </source>
</evidence>
<dbReference type="CDD" id="cd07398">
    <property type="entry name" value="MPP_YbbF-LpxH"/>
    <property type="match status" value="1"/>
</dbReference>
<keyword evidence="1 10" id="KW-1003">Cell membrane</keyword>
<feature type="binding site" evidence="10">
    <location>
        <position position="96"/>
    </location>
    <ligand>
        <name>Mn(2+)</name>
        <dbReference type="ChEBI" id="CHEBI:29035"/>
        <label>2</label>
    </ligand>
</feature>
<feature type="binding site" evidence="10">
    <location>
        <begin position="136"/>
        <end position="137"/>
    </location>
    <ligand>
        <name>substrate</name>
    </ligand>
</feature>